<feature type="compositionally biased region" description="Acidic residues" evidence="1">
    <location>
        <begin position="385"/>
        <end position="397"/>
    </location>
</feature>
<evidence type="ECO:0000313" key="2">
    <source>
        <dbReference type="EMBL" id="RHZ76714.1"/>
    </source>
</evidence>
<feature type="compositionally biased region" description="Low complexity" evidence="1">
    <location>
        <begin position="332"/>
        <end position="343"/>
    </location>
</feature>
<dbReference type="EMBL" id="PQFF01000182">
    <property type="protein sequence ID" value="RHZ76714.1"/>
    <property type="molecule type" value="Genomic_DNA"/>
</dbReference>
<feature type="region of interest" description="Disordered" evidence="1">
    <location>
        <begin position="380"/>
        <end position="403"/>
    </location>
</feature>
<evidence type="ECO:0000313" key="3">
    <source>
        <dbReference type="Proteomes" id="UP000266861"/>
    </source>
</evidence>
<name>A0A397IUB7_9GLOM</name>
<feature type="region of interest" description="Disordered" evidence="1">
    <location>
        <begin position="326"/>
        <end position="353"/>
    </location>
</feature>
<feature type="region of interest" description="Disordered" evidence="1">
    <location>
        <begin position="1"/>
        <end position="24"/>
    </location>
</feature>
<sequence>MLNYKKRFSHRTTPTTATAPTTVTSPTTATSLTTVTTPIIATASTIHVPKIDFGFLSIALTTATFSTSTSITTTQTALIPSSRSRSIRNCEVIGSNDQIIAKIYYKIINLEKKIDLVIKNQDSIKIDIKKVDADISFNIKDKDFNERIIANSAKELFQTCIYIRKFFMSEVFDTNNLRKYYVYVGDDRKASNTKFEEVSEWKKLPVIKECYKNIFKPIDEKDPETTYMSCIIDKVWGESCDVLNVHVAWIIHVVKTIKLSQTQLKLRKIGVESSQILIFTTWVIAITQIILNPNNCYVKITEDIIKEKYEENLFKLNNEKEFCNFSDESENESPPLSPSLASRNKSRKNKKSRVEKEITFLPLEKIRENAEILAIKNMKKRSYENEDEEENNNEENNSELSKN</sequence>
<dbReference type="AlphaFoldDB" id="A0A397IUB7"/>
<organism evidence="2 3">
    <name type="scientific">Diversispora epigaea</name>
    <dbReference type="NCBI Taxonomy" id="1348612"/>
    <lineage>
        <taxon>Eukaryota</taxon>
        <taxon>Fungi</taxon>
        <taxon>Fungi incertae sedis</taxon>
        <taxon>Mucoromycota</taxon>
        <taxon>Glomeromycotina</taxon>
        <taxon>Glomeromycetes</taxon>
        <taxon>Diversisporales</taxon>
        <taxon>Diversisporaceae</taxon>
        <taxon>Diversispora</taxon>
    </lineage>
</organism>
<gene>
    <name evidence="2" type="ORF">Glove_194g5</name>
</gene>
<evidence type="ECO:0000256" key="1">
    <source>
        <dbReference type="SAM" id="MobiDB-lite"/>
    </source>
</evidence>
<accession>A0A397IUB7</accession>
<feature type="compositionally biased region" description="Low complexity" evidence="1">
    <location>
        <begin position="12"/>
        <end position="24"/>
    </location>
</feature>
<proteinExistence type="predicted"/>
<comment type="caution">
    <text evidence="2">The sequence shown here is derived from an EMBL/GenBank/DDBJ whole genome shotgun (WGS) entry which is preliminary data.</text>
</comment>
<dbReference type="Proteomes" id="UP000266861">
    <property type="component" value="Unassembled WGS sequence"/>
</dbReference>
<reference evidence="2 3" key="1">
    <citation type="submission" date="2018-08" db="EMBL/GenBank/DDBJ databases">
        <title>Genome and evolution of the arbuscular mycorrhizal fungus Diversispora epigaea (formerly Glomus versiforme) and its bacterial endosymbionts.</title>
        <authorList>
            <person name="Sun X."/>
            <person name="Fei Z."/>
            <person name="Harrison M."/>
        </authorList>
    </citation>
    <scope>NUCLEOTIDE SEQUENCE [LARGE SCALE GENOMIC DNA]</scope>
    <source>
        <strain evidence="2 3">IT104</strain>
    </source>
</reference>
<protein>
    <submittedName>
        <fullName evidence="2">Uncharacterized protein</fullName>
    </submittedName>
</protein>
<keyword evidence="3" id="KW-1185">Reference proteome</keyword>
<feature type="compositionally biased region" description="Basic residues" evidence="1">
    <location>
        <begin position="1"/>
        <end position="10"/>
    </location>
</feature>